<evidence type="ECO:0000313" key="1">
    <source>
        <dbReference type="EMBL" id="KAF6148242.1"/>
    </source>
</evidence>
<name>A0A7J7M080_9MAGN</name>
<evidence type="ECO:0000313" key="2">
    <source>
        <dbReference type="Proteomes" id="UP000541444"/>
    </source>
</evidence>
<keyword evidence="2" id="KW-1185">Reference proteome</keyword>
<protein>
    <submittedName>
        <fullName evidence="1">Uncharacterized protein</fullName>
    </submittedName>
</protein>
<comment type="caution">
    <text evidence="1">The sequence shown here is derived from an EMBL/GenBank/DDBJ whole genome shotgun (WGS) entry which is preliminary data.</text>
</comment>
<proteinExistence type="predicted"/>
<gene>
    <name evidence="1" type="ORF">GIB67_012017</name>
</gene>
<dbReference type="Proteomes" id="UP000541444">
    <property type="component" value="Unassembled WGS sequence"/>
</dbReference>
<sequence>MSEFYGLEGNSSKIFSKGLWVIQTMAEKTTLVMTCGTGGNEVGPQTGNSVQALFTGWK</sequence>
<accession>A0A7J7M080</accession>
<reference evidence="1 2" key="1">
    <citation type="journal article" date="2020" name="IScience">
        <title>Genome Sequencing of the Endangered Kingdonia uniflora (Circaeasteraceae, Ranunculales) Reveals Potential Mechanisms of Evolutionary Specialization.</title>
        <authorList>
            <person name="Sun Y."/>
            <person name="Deng T."/>
            <person name="Zhang A."/>
            <person name="Moore M.J."/>
            <person name="Landis J.B."/>
            <person name="Lin N."/>
            <person name="Zhang H."/>
            <person name="Zhang X."/>
            <person name="Huang J."/>
            <person name="Zhang X."/>
            <person name="Sun H."/>
            <person name="Wang H."/>
        </authorList>
    </citation>
    <scope>NUCLEOTIDE SEQUENCE [LARGE SCALE GENOMIC DNA]</scope>
    <source>
        <strain evidence="1">TB1705</strain>
        <tissue evidence="1">Leaf</tissue>
    </source>
</reference>
<dbReference type="AlphaFoldDB" id="A0A7J7M080"/>
<dbReference type="EMBL" id="JACGCM010001854">
    <property type="protein sequence ID" value="KAF6148242.1"/>
    <property type="molecule type" value="Genomic_DNA"/>
</dbReference>
<organism evidence="1 2">
    <name type="scientific">Kingdonia uniflora</name>
    <dbReference type="NCBI Taxonomy" id="39325"/>
    <lineage>
        <taxon>Eukaryota</taxon>
        <taxon>Viridiplantae</taxon>
        <taxon>Streptophyta</taxon>
        <taxon>Embryophyta</taxon>
        <taxon>Tracheophyta</taxon>
        <taxon>Spermatophyta</taxon>
        <taxon>Magnoliopsida</taxon>
        <taxon>Ranunculales</taxon>
        <taxon>Circaeasteraceae</taxon>
        <taxon>Kingdonia</taxon>
    </lineage>
</organism>